<dbReference type="Gene3D" id="1.10.530.10">
    <property type="match status" value="1"/>
</dbReference>
<dbReference type="PROSITE" id="PS00922">
    <property type="entry name" value="TRANSGLYCOSYLASE"/>
    <property type="match status" value="1"/>
</dbReference>
<comment type="similarity">
    <text evidence="1">Belongs to the transglycosylase Slt family.</text>
</comment>
<keyword evidence="7" id="KW-1185">Reference proteome</keyword>
<dbReference type="SUPFAM" id="SSF53955">
    <property type="entry name" value="Lysozyme-like"/>
    <property type="match status" value="1"/>
</dbReference>
<feature type="domain" description="Transglycosylase SLT" evidence="5">
    <location>
        <begin position="531"/>
        <end position="631"/>
    </location>
</feature>
<protein>
    <submittedName>
        <fullName evidence="6">Lytic transglycosylase domain-containing protein</fullName>
    </submittedName>
</protein>
<evidence type="ECO:0000259" key="5">
    <source>
        <dbReference type="Pfam" id="PF01464"/>
    </source>
</evidence>
<dbReference type="PANTHER" id="PTHR37423">
    <property type="entry name" value="SOLUBLE LYTIC MUREIN TRANSGLYCOSYLASE-RELATED"/>
    <property type="match status" value="1"/>
</dbReference>
<dbReference type="RefSeq" id="WP_261515810.1">
    <property type="nucleotide sequence ID" value="NZ_JAODNV010000011.1"/>
</dbReference>
<dbReference type="GO" id="GO:0000270">
    <property type="term" value="P:peptidoglycan metabolic process"/>
    <property type="evidence" value="ECO:0007669"/>
    <property type="project" value="InterPro"/>
</dbReference>
<evidence type="ECO:0000313" key="6">
    <source>
        <dbReference type="EMBL" id="MCT8990922.1"/>
    </source>
</evidence>
<dbReference type="InterPro" id="IPR000189">
    <property type="entry name" value="Transglyc_AS"/>
</dbReference>
<dbReference type="PANTHER" id="PTHR37423:SF2">
    <property type="entry name" value="MEMBRANE-BOUND LYTIC MUREIN TRANSGLYCOSYLASE C"/>
    <property type="match status" value="1"/>
</dbReference>
<keyword evidence="3 4" id="KW-0732">Signal</keyword>
<evidence type="ECO:0000256" key="2">
    <source>
        <dbReference type="ARBA" id="ARBA00009387"/>
    </source>
</evidence>
<dbReference type="GO" id="GO:0008933">
    <property type="term" value="F:peptidoglycan lytic transglycosylase activity"/>
    <property type="evidence" value="ECO:0007669"/>
    <property type="project" value="InterPro"/>
</dbReference>
<dbReference type="Gene3D" id="1.25.20.10">
    <property type="entry name" value="Bacterial muramidases"/>
    <property type="match status" value="1"/>
</dbReference>
<feature type="signal peptide" evidence="4">
    <location>
        <begin position="1"/>
        <end position="22"/>
    </location>
</feature>
<dbReference type="InterPro" id="IPR023346">
    <property type="entry name" value="Lysozyme-like_dom_sf"/>
</dbReference>
<accession>A0A9X3B6V8</accession>
<comment type="similarity">
    <text evidence="2">Belongs to the virb1 family.</text>
</comment>
<dbReference type="GO" id="GO:0042597">
    <property type="term" value="C:periplasmic space"/>
    <property type="evidence" value="ECO:0007669"/>
    <property type="project" value="InterPro"/>
</dbReference>
<feature type="chain" id="PRO_5040747855" evidence="4">
    <location>
        <begin position="23"/>
        <end position="683"/>
    </location>
</feature>
<dbReference type="GO" id="GO:0016020">
    <property type="term" value="C:membrane"/>
    <property type="evidence" value="ECO:0007669"/>
    <property type="project" value="InterPro"/>
</dbReference>
<dbReference type="Proteomes" id="UP001149009">
    <property type="component" value="Unassembled WGS sequence"/>
</dbReference>
<gene>
    <name evidence="6" type="ORF">NYR54_11560</name>
</gene>
<name>A0A9X3B6V8_9HYPH</name>
<dbReference type="InterPro" id="IPR008939">
    <property type="entry name" value="Lytic_TGlycosylase_superhlx_U"/>
</dbReference>
<evidence type="ECO:0000256" key="1">
    <source>
        <dbReference type="ARBA" id="ARBA00007734"/>
    </source>
</evidence>
<dbReference type="CDD" id="cd13401">
    <property type="entry name" value="Slt70-like"/>
    <property type="match status" value="1"/>
</dbReference>
<evidence type="ECO:0000313" key="7">
    <source>
        <dbReference type="Proteomes" id="UP001149009"/>
    </source>
</evidence>
<dbReference type="InterPro" id="IPR008258">
    <property type="entry name" value="Transglycosylase_SLT_dom_1"/>
</dbReference>
<sequence length="683" mass="73779">MRKAALTVLAFTLGDLTVPAQAVELPATAPLPQARPSPVADTAALTAFAPFATRNLPFGEVAPLKTGLSLLSAGDIAAARALCDELPPGSLERRIIAWAIALSGAPSVSSREITRTMEMLPDWPGLERLAANRERALYREHAPAREVLTIFEDAQPVTFEGKMALARALMETGNKETARAVIAPVWREEKLEARQESALLAAFGSLLSKADHRHRVEAMLYAERVRTAERAADKAGAEALTKAWAAVIRDAGNAAKLLEAVPEEERSAGWHFAKARHLRRKGEYLQAAKVLLAAPRSASAQIDTDTWWFERRVLSRELLDIGEAALAYRVAAEHSSESAVSIADAEFHAGWYALRSLGKPETAARHFARILTVADGPISRARAFYWLGRAAEAGGPGEAEAFYAQAAGYPATFYGQLATARLGRDTLALATPEPATLDRRNFGAREAVHAIRRLEHAGYERYANILYRDLAAELSSRGELALLTGMAEERGEHHLALSIAKIAAARGIDVGALAHPLGAIPDHAAIAGDGKALAYAIARQESAFNAAAVSSAGARGLLQLMPATARAMAKKSGLDWSPARLTSDAGYNAALGAAYLAEQLDRFGGSYILTFIGYNAGPRRAENWIARYGDPRGKPVEEIVDWIERIPFTETRNYVQRVMENLQVYRMRLTGRFDIEGDLATGG</sequence>
<dbReference type="SUPFAM" id="SSF48435">
    <property type="entry name" value="Bacterial muramidases"/>
    <property type="match status" value="1"/>
</dbReference>
<comment type="caution">
    <text evidence="6">The sequence shown here is derived from an EMBL/GenBank/DDBJ whole genome shotgun (WGS) entry which is preliminary data.</text>
</comment>
<organism evidence="6 7">
    <name type="scientific">Chelativorans petroleitrophicus</name>
    <dbReference type="NCBI Taxonomy" id="2975484"/>
    <lineage>
        <taxon>Bacteria</taxon>
        <taxon>Pseudomonadati</taxon>
        <taxon>Pseudomonadota</taxon>
        <taxon>Alphaproteobacteria</taxon>
        <taxon>Hyphomicrobiales</taxon>
        <taxon>Phyllobacteriaceae</taxon>
        <taxon>Chelativorans</taxon>
    </lineage>
</organism>
<evidence type="ECO:0000256" key="3">
    <source>
        <dbReference type="ARBA" id="ARBA00022729"/>
    </source>
</evidence>
<dbReference type="GO" id="GO:0004553">
    <property type="term" value="F:hydrolase activity, hydrolyzing O-glycosyl compounds"/>
    <property type="evidence" value="ECO:0007669"/>
    <property type="project" value="InterPro"/>
</dbReference>
<dbReference type="AlphaFoldDB" id="A0A9X3B6V8"/>
<dbReference type="EMBL" id="JAODNV010000011">
    <property type="protein sequence ID" value="MCT8990922.1"/>
    <property type="molecule type" value="Genomic_DNA"/>
</dbReference>
<reference evidence="6" key="1">
    <citation type="submission" date="2022-08" db="EMBL/GenBank/DDBJ databases">
        <title>Chelativorans sichuanense sp. nov., a paraffin oil-degrading bacterium isolated from a mixture of oil-based drill cuttings and paddy soil.</title>
        <authorList>
            <person name="Yu J."/>
            <person name="Liu H."/>
            <person name="Chen Q."/>
        </authorList>
    </citation>
    <scope>NUCLEOTIDE SEQUENCE</scope>
    <source>
        <strain evidence="6">SCAU 2101</strain>
    </source>
</reference>
<evidence type="ECO:0000256" key="4">
    <source>
        <dbReference type="SAM" id="SignalP"/>
    </source>
</evidence>
<proteinExistence type="inferred from homology"/>
<dbReference type="Pfam" id="PF01464">
    <property type="entry name" value="SLT"/>
    <property type="match status" value="1"/>
</dbReference>